<keyword evidence="3" id="KW-0067">ATP-binding</keyword>
<dbReference type="PANTHER" id="PTHR14187:SF5">
    <property type="entry name" value="HEAT SHOCK 70 KDA PROTEIN 12A"/>
    <property type="match status" value="1"/>
</dbReference>
<dbReference type="PANTHER" id="PTHR14187">
    <property type="entry name" value="ALPHA KINASE/ELONGATION FACTOR 2 KINASE"/>
    <property type="match status" value="1"/>
</dbReference>
<protein>
    <submittedName>
        <fullName evidence="4">Uncharacterized protein</fullName>
    </submittedName>
</protein>
<organism evidence="4 5">
    <name type="scientific">Tegillarca granosa</name>
    <name type="common">Malaysian cockle</name>
    <name type="synonym">Anadara granosa</name>
    <dbReference type="NCBI Taxonomy" id="220873"/>
    <lineage>
        <taxon>Eukaryota</taxon>
        <taxon>Metazoa</taxon>
        <taxon>Spiralia</taxon>
        <taxon>Lophotrochozoa</taxon>
        <taxon>Mollusca</taxon>
        <taxon>Bivalvia</taxon>
        <taxon>Autobranchia</taxon>
        <taxon>Pteriomorphia</taxon>
        <taxon>Arcoida</taxon>
        <taxon>Arcoidea</taxon>
        <taxon>Arcidae</taxon>
        <taxon>Tegillarca</taxon>
    </lineage>
</organism>
<evidence type="ECO:0000313" key="4">
    <source>
        <dbReference type="EMBL" id="KAJ8311144.1"/>
    </source>
</evidence>
<evidence type="ECO:0000256" key="1">
    <source>
        <dbReference type="ARBA" id="ARBA00007381"/>
    </source>
</evidence>
<dbReference type="Pfam" id="PF00012">
    <property type="entry name" value="HSP70"/>
    <property type="match status" value="1"/>
</dbReference>
<proteinExistence type="inferred from homology"/>
<dbReference type="Proteomes" id="UP001217089">
    <property type="component" value="Unassembled WGS sequence"/>
</dbReference>
<evidence type="ECO:0000256" key="2">
    <source>
        <dbReference type="ARBA" id="ARBA00022741"/>
    </source>
</evidence>
<comment type="similarity">
    <text evidence="1">Belongs to the heat shock protein 70 family.</text>
</comment>
<accession>A0ABQ9F1B9</accession>
<reference evidence="4 5" key="1">
    <citation type="submission" date="2022-12" db="EMBL/GenBank/DDBJ databases">
        <title>Chromosome-level genome of Tegillarca granosa.</title>
        <authorList>
            <person name="Kim J."/>
        </authorList>
    </citation>
    <scope>NUCLEOTIDE SEQUENCE [LARGE SCALE GENOMIC DNA]</scope>
    <source>
        <strain evidence="4">Teg-2019</strain>
        <tissue evidence="4">Adductor muscle</tissue>
    </source>
</reference>
<keyword evidence="2" id="KW-0547">Nucleotide-binding</keyword>
<evidence type="ECO:0000256" key="3">
    <source>
        <dbReference type="ARBA" id="ARBA00022840"/>
    </source>
</evidence>
<comment type="caution">
    <text evidence="4">The sequence shown here is derived from an EMBL/GenBank/DDBJ whole genome shotgun (WGS) entry which is preliminary data.</text>
</comment>
<dbReference type="CDD" id="cd10229">
    <property type="entry name" value="ASKHA_NBD_HSP70_HSPA12"/>
    <property type="match status" value="1"/>
</dbReference>
<dbReference type="InterPro" id="IPR043129">
    <property type="entry name" value="ATPase_NBD"/>
</dbReference>
<dbReference type="SUPFAM" id="SSF53067">
    <property type="entry name" value="Actin-like ATPase domain"/>
    <property type="match status" value="2"/>
</dbReference>
<dbReference type="InterPro" id="IPR013126">
    <property type="entry name" value="Hsp_70_fam"/>
</dbReference>
<keyword evidence="5" id="KW-1185">Reference proteome</keyword>
<sequence length="594" mass="66463">MSASIMAAAGGGRATKLFVAAIDFGTTYSGYAFSSYDDFQKEPQKINANVWNAGAAALMSHKTPTALLLNTDQSFNSFGFEAETKYAELAEEDEEELDSLFYFHRFKMVLHKNPKLRRTTKIKDEKGKEVSALKVFSESIRYLKNHLFDSIKGKVIGIHESDLHYVITVPAIWDDSAKQFMREAACQAGIKTNQLSIALEPEAASIYCQHLNIEKSQECGQVTLKRTKAGTQYMVLDLGGGTADITVHERQYDNSLKELWPASGGPWGGKSIDDAFSEFVEDIFVSKSKDQTVLETLRQESMEDYIGLFREFETKKRSITSEKSGKVSITLPVALVEVVKRCSEDSVENCLAKSKYSEVKFSKQKLQMPADTFRKLFQPTVDGIVNLIDEILSEKSLRDVETVLMVGGFAECELVQKAIRNKFPKKRIIVPEEAGLAVLKGAVLFGHMPKTVSARVARYTYGIQSWPMWNEDLHPVSKKVILDGVARCKDVFFKFVERGQQVRAGHEMSQVFQALKPEENSLECSIYISTDTDPSFVDDPSCSQLGVLTVPIPSNRLSNCIQVEETMVFGETELLVRARDLGTNQLYEATFDCL</sequence>
<gene>
    <name evidence="4" type="ORF">KUTeg_011308</name>
</gene>
<evidence type="ECO:0000313" key="5">
    <source>
        <dbReference type="Proteomes" id="UP001217089"/>
    </source>
</evidence>
<dbReference type="Gene3D" id="3.30.420.40">
    <property type="match status" value="2"/>
</dbReference>
<dbReference type="EMBL" id="JARBDR010000560">
    <property type="protein sequence ID" value="KAJ8311144.1"/>
    <property type="molecule type" value="Genomic_DNA"/>
</dbReference>
<name>A0ABQ9F1B9_TEGGR</name>